<evidence type="ECO:0000256" key="1">
    <source>
        <dbReference type="ARBA" id="ARBA00006962"/>
    </source>
</evidence>
<comment type="caution">
    <text evidence="7">The sequence shown here is derived from an EMBL/GenBank/DDBJ whole genome shotgun (WGS) entry which is preliminary data.</text>
</comment>
<dbReference type="InterPro" id="IPR048284">
    <property type="entry name" value="EryCIII-like_N"/>
</dbReference>
<accession>A0ABV9CMK9</accession>
<dbReference type="Pfam" id="PF21036">
    <property type="entry name" value="EryCIII-like_N"/>
    <property type="match status" value="1"/>
</dbReference>
<proteinExistence type="inferred from homology"/>
<sequence length="422" mass="46229">MRVLFVTYGEKTQFYGMVQLACALFSAGHEVRVASEPALSEVITDAGLTAVPVGRDSELYRIVYTFAGRENVRWSTTAPPFHLVDAPAEKITYADLQAGYHETVRWWWRLVNDPMVPDLVEFCRAWRPDLVLWEPVTYAAPIAATLTGAAHARMLWGLDVFGHMRGHYLRLRDQEPAVPGGDTLAGWLDMVAGKYGGAFSEEMTSGHFTIDQLPPTMRLDTGLPAVSMRYVPYGGRSVVPRWLWDPPERPRIGFTLGTSAVERMGGYVVSVDELLGALDGLDVEIVATVPAEEQDKLGTLPPNVRLEEFVPLQALASTCTAMISHGGWGTILTTGLAGVPQLTLTHQFDAPILGRKLAEQGGALSIEAKDVTGDTMRALLTRLLTEPSFTAGAASFREQMLAMPTPADLVPELERRVAEHRS</sequence>
<dbReference type="EMBL" id="JBHSFP010000023">
    <property type="protein sequence ID" value="MFC4534470.1"/>
    <property type="molecule type" value="Genomic_DNA"/>
</dbReference>
<evidence type="ECO:0000259" key="5">
    <source>
        <dbReference type="Pfam" id="PF06722"/>
    </source>
</evidence>
<dbReference type="CDD" id="cd03784">
    <property type="entry name" value="GT1_Gtf-like"/>
    <property type="match status" value="1"/>
</dbReference>
<feature type="domain" description="Erythromycin biosynthesis protein CIII-like C-terminal" evidence="5">
    <location>
        <begin position="273"/>
        <end position="414"/>
    </location>
</feature>
<protein>
    <submittedName>
        <fullName evidence="7">Activator-dependent family glycosyltransferase</fullName>
    </submittedName>
</protein>
<dbReference type="Proteomes" id="UP001596004">
    <property type="component" value="Unassembled WGS sequence"/>
</dbReference>
<dbReference type="InterPro" id="IPR010610">
    <property type="entry name" value="EryCIII-like_C"/>
</dbReference>
<dbReference type="InterPro" id="IPR030953">
    <property type="entry name" value="Glycosyl_450act"/>
</dbReference>
<dbReference type="Gene3D" id="3.40.50.2000">
    <property type="entry name" value="Glycogen Phosphorylase B"/>
    <property type="match status" value="2"/>
</dbReference>
<dbReference type="InterPro" id="IPR002213">
    <property type="entry name" value="UDP_glucos_trans"/>
</dbReference>
<keyword evidence="3" id="KW-0808">Transferase</keyword>
<evidence type="ECO:0000313" key="8">
    <source>
        <dbReference type="Proteomes" id="UP001596004"/>
    </source>
</evidence>
<evidence type="ECO:0000256" key="2">
    <source>
        <dbReference type="ARBA" id="ARBA00022676"/>
    </source>
</evidence>
<dbReference type="NCBIfam" id="TIGR04516">
    <property type="entry name" value="glycosyl_450act"/>
    <property type="match status" value="1"/>
</dbReference>
<evidence type="ECO:0000313" key="7">
    <source>
        <dbReference type="EMBL" id="MFC4534470.1"/>
    </source>
</evidence>
<organism evidence="7 8">
    <name type="scientific">Sphaerisporangium dianthi</name>
    <dbReference type="NCBI Taxonomy" id="1436120"/>
    <lineage>
        <taxon>Bacteria</taxon>
        <taxon>Bacillati</taxon>
        <taxon>Actinomycetota</taxon>
        <taxon>Actinomycetes</taxon>
        <taxon>Streptosporangiales</taxon>
        <taxon>Streptosporangiaceae</taxon>
        <taxon>Sphaerisporangium</taxon>
    </lineage>
</organism>
<evidence type="ECO:0000256" key="3">
    <source>
        <dbReference type="ARBA" id="ARBA00022679"/>
    </source>
</evidence>
<dbReference type="SUPFAM" id="SSF53756">
    <property type="entry name" value="UDP-Glycosyltransferase/glycogen phosphorylase"/>
    <property type="match status" value="1"/>
</dbReference>
<reference evidence="8" key="1">
    <citation type="journal article" date="2019" name="Int. J. Syst. Evol. Microbiol.">
        <title>The Global Catalogue of Microorganisms (GCM) 10K type strain sequencing project: providing services to taxonomists for standard genome sequencing and annotation.</title>
        <authorList>
            <consortium name="The Broad Institute Genomics Platform"/>
            <consortium name="The Broad Institute Genome Sequencing Center for Infectious Disease"/>
            <person name="Wu L."/>
            <person name="Ma J."/>
        </authorList>
    </citation>
    <scope>NUCLEOTIDE SEQUENCE [LARGE SCALE GENOMIC DNA]</scope>
    <source>
        <strain evidence="8">CGMCC 4.7132</strain>
    </source>
</reference>
<dbReference type="InterPro" id="IPR050426">
    <property type="entry name" value="Glycosyltransferase_28"/>
</dbReference>
<keyword evidence="8" id="KW-1185">Reference proteome</keyword>
<feature type="domain" description="Erythromycin biosynthesis protein CIII-like N-terminal" evidence="6">
    <location>
        <begin position="23"/>
        <end position="257"/>
    </location>
</feature>
<dbReference type="Pfam" id="PF06722">
    <property type="entry name" value="EryCIII-like_C"/>
    <property type="match status" value="1"/>
</dbReference>
<name>A0ABV9CMK9_9ACTN</name>
<keyword evidence="4" id="KW-0045">Antibiotic biosynthesis</keyword>
<dbReference type="PANTHER" id="PTHR48050">
    <property type="entry name" value="STEROL 3-BETA-GLUCOSYLTRANSFERASE"/>
    <property type="match status" value="1"/>
</dbReference>
<dbReference type="PANTHER" id="PTHR48050:SF13">
    <property type="entry name" value="STEROL 3-BETA-GLUCOSYLTRANSFERASE UGT80A2"/>
    <property type="match status" value="1"/>
</dbReference>
<dbReference type="RefSeq" id="WP_380845184.1">
    <property type="nucleotide sequence ID" value="NZ_JBHSFP010000023.1"/>
</dbReference>
<evidence type="ECO:0000259" key="6">
    <source>
        <dbReference type="Pfam" id="PF21036"/>
    </source>
</evidence>
<keyword evidence="2" id="KW-0328">Glycosyltransferase</keyword>
<comment type="similarity">
    <text evidence="1">Belongs to the glycosyltransferase 28 family.</text>
</comment>
<evidence type="ECO:0000256" key="4">
    <source>
        <dbReference type="ARBA" id="ARBA00023194"/>
    </source>
</evidence>
<gene>
    <name evidence="7" type="ORF">ACFO60_27245</name>
</gene>